<protein>
    <submittedName>
        <fullName evidence="4">Uncharacterized protein</fullName>
    </submittedName>
</protein>
<feature type="chain" id="PRO_5036781703" evidence="2">
    <location>
        <begin position="27"/>
        <end position="207"/>
    </location>
</feature>
<keyword evidence="3" id="KW-1185">Reference proteome</keyword>
<evidence type="ECO:0000256" key="2">
    <source>
        <dbReference type="SAM" id="SignalP"/>
    </source>
</evidence>
<evidence type="ECO:0000256" key="1">
    <source>
        <dbReference type="SAM" id="Coils"/>
    </source>
</evidence>
<organism evidence="3 4">
    <name type="scientific">Meloidogyne floridensis</name>
    <dbReference type="NCBI Taxonomy" id="298350"/>
    <lineage>
        <taxon>Eukaryota</taxon>
        <taxon>Metazoa</taxon>
        <taxon>Ecdysozoa</taxon>
        <taxon>Nematoda</taxon>
        <taxon>Chromadorea</taxon>
        <taxon>Rhabditida</taxon>
        <taxon>Tylenchina</taxon>
        <taxon>Tylenchomorpha</taxon>
        <taxon>Tylenchoidea</taxon>
        <taxon>Meloidogynidae</taxon>
        <taxon>Meloidogyninae</taxon>
        <taxon>Meloidogyne</taxon>
    </lineage>
</organism>
<evidence type="ECO:0000313" key="3">
    <source>
        <dbReference type="Proteomes" id="UP000887560"/>
    </source>
</evidence>
<sequence>MCSIATKIFIASILLVVICEFDVVSCGGNRRRRPPSIQSLEQGLQNLTNQVIHSNLLDIDQLQNLAQQALNLEHQFSSVPGITQNVVRFFYAIGFPQLDRHRASIAQLEVFIENEIRKQQIPIDIENFVNGFNHLYDQYNQLPETPENHQALIEQAQNLQQQRQTITQNIQRTQGLPNADQLRIYVNQIGTSIANFLALLQQQPPSN</sequence>
<feature type="coiled-coil region" evidence="1">
    <location>
        <begin position="149"/>
        <end position="176"/>
    </location>
</feature>
<evidence type="ECO:0000313" key="4">
    <source>
        <dbReference type="WBParaSite" id="scf7180000423623.g11409"/>
    </source>
</evidence>
<reference evidence="4" key="1">
    <citation type="submission" date="2022-11" db="UniProtKB">
        <authorList>
            <consortium name="WormBaseParasite"/>
        </authorList>
    </citation>
    <scope>IDENTIFICATION</scope>
</reference>
<keyword evidence="1" id="KW-0175">Coiled coil</keyword>
<keyword evidence="2" id="KW-0732">Signal</keyword>
<dbReference type="Proteomes" id="UP000887560">
    <property type="component" value="Unplaced"/>
</dbReference>
<accession>A0A915P730</accession>
<dbReference type="AlphaFoldDB" id="A0A915P730"/>
<feature type="signal peptide" evidence="2">
    <location>
        <begin position="1"/>
        <end position="26"/>
    </location>
</feature>
<proteinExistence type="predicted"/>
<dbReference type="WBParaSite" id="scf7180000423623.g11409">
    <property type="protein sequence ID" value="scf7180000423623.g11409"/>
    <property type="gene ID" value="scf7180000423623.g11409"/>
</dbReference>
<name>A0A915P730_9BILA</name>